<dbReference type="Pfam" id="PF13398">
    <property type="entry name" value="Peptidase_M50B"/>
    <property type="match status" value="1"/>
</dbReference>
<feature type="transmembrane region" description="Helical" evidence="1">
    <location>
        <begin position="103"/>
        <end position="120"/>
    </location>
</feature>
<keyword evidence="1" id="KW-1133">Transmembrane helix</keyword>
<keyword evidence="3" id="KW-1185">Reference proteome</keyword>
<accession>A0AAE3SDZ4</accession>
<evidence type="ECO:0000313" key="3">
    <source>
        <dbReference type="Proteomes" id="UP001209229"/>
    </source>
</evidence>
<keyword evidence="1" id="KW-0472">Membrane</keyword>
<dbReference type="InterPro" id="IPR049500">
    <property type="entry name" value="Peptidase_M50B-like"/>
</dbReference>
<dbReference type="Proteomes" id="UP001209229">
    <property type="component" value="Unassembled WGS sequence"/>
</dbReference>
<organism evidence="2 3">
    <name type="scientific">Plebeiibacterium sediminum</name>
    <dbReference type="NCBI Taxonomy" id="2992112"/>
    <lineage>
        <taxon>Bacteria</taxon>
        <taxon>Pseudomonadati</taxon>
        <taxon>Bacteroidota</taxon>
        <taxon>Bacteroidia</taxon>
        <taxon>Marinilabiliales</taxon>
        <taxon>Marinilabiliaceae</taxon>
        <taxon>Plebeiibacterium</taxon>
    </lineage>
</organism>
<comment type="caution">
    <text evidence="2">The sequence shown here is derived from an EMBL/GenBank/DDBJ whole genome shotgun (WGS) entry which is preliminary data.</text>
</comment>
<evidence type="ECO:0000256" key="1">
    <source>
        <dbReference type="SAM" id="Phobius"/>
    </source>
</evidence>
<evidence type="ECO:0000313" key="2">
    <source>
        <dbReference type="EMBL" id="MCW3785611.1"/>
    </source>
</evidence>
<feature type="transmembrane region" description="Helical" evidence="1">
    <location>
        <begin position="7"/>
        <end position="30"/>
    </location>
</feature>
<feature type="transmembrane region" description="Helical" evidence="1">
    <location>
        <begin position="150"/>
        <end position="169"/>
    </location>
</feature>
<protein>
    <submittedName>
        <fullName evidence="2">M50 family metallopeptidase</fullName>
    </submittedName>
</protein>
<keyword evidence="1" id="KW-0812">Transmembrane</keyword>
<dbReference type="EMBL" id="JAPDPJ010000005">
    <property type="protein sequence ID" value="MCW3785611.1"/>
    <property type="molecule type" value="Genomic_DNA"/>
</dbReference>
<dbReference type="PANTHER" id="PTHR33979">
    <property type="entry name" value="OS02G0221600 PROTEIN"/>
    <property type="match status" value="1"/>
</dbReference>
<dbReference type="RefSeq" id="WP_301189183.1">
    <property type="nucleotide sequence ID" value="NZ_JAPDPJ010000005.1"/>
</dbReference>
<feature type="transmembrane region" description="Helical" evidence="1">
    <location>
        <begin position="126"/>
        <end position="143"/>
    </location>
</feature>
<gene>
    <name evidence="2" type="ORF">OM075_03995</name>
</gene>
<dbReference type="AlphaFoldDB" id="A0AAE3SDZ4"/>
<sequence length="216" mass="23956">MRKKLFLILITALLYWVLVNYVPYGMYIALPVNLFVTFLHELGHSIFAVLTGGSVYEVRIQPNGAGYAVTAGGYAPLVLMGGYIGSALFGNLLLHIGLKKPKSAVVAMYVMVCVFVASAVIWYSSIFTSLLLILFSAVAIWVSKKSKATIANFLIVTGTASIIFIINDYNVGPSSDIAKFSKIIPVLPQYFWSILWLAIVIYITWRNLKYSLRLKK</sequence>
<feature type="transmembrane region" description="Helical" evidence="1">
    <location>
        <begin position="74"/>
        <end position="96"/>
    </location>
</feature>
<proteinExistence type="predicted"/>
<dbReference type="PANTHER" id="PTHR33979:SF2">
    <property type="entry name" value="PEPTIDASE M50B-LIKE-DOMAIN-CONTAINING PROTEIN"/>
    <property type="match status" value="1"/>
</dbReference>
<name>A0AAE3SDZ4_9BACT</name>
<feature type="transmembrane region" description="Helical" evidence="1">
    <location>
        <begin position="189"/>
        <end position="208"/>
    </location>
</feature>
<reference evidence="2" key="1">
    <citation type="submission" date="2022-10" db="EMBL/GenBank/DDBJ databases">
        <authorList>
            <person name="Yu W.X."/>
        </authorList>
    </citation>
    <scope>NUCLEOTIDE SEQUENCE</scope>
    <source>
        <strain evidence="2">AAT</strain>
    </source>
</reference>